<comment type="caution">
    <text evidence="2">The sequence shown here is derived from an EMBL/GenBank/DDBJ whole genome shotgun (WGS) entry which is preliminary data.</text>
</comment>
<dbReference type="EMBL" id="LVZM01013777">
    <property type="protein sequence ID" value="OUC43965.1"/>
    <property type="molecule type" value="Genomic_DNA"/>
</dbReference>
<feature type="region of interest" description="Disordered" evidence="1">
    <location>
        <begin position="57"/>
        <end position="91"/>
    </location>
</feature>
<dbReference type="AlphaFoldDB" id="A0A1Y3EG45"/>
<accession>A0A1Y3EG45</accession>
<evidence type="ECO:0000256" key="1">
    <source>
        <dbReference type="SAM" id="MobiDB-lite"/>
    </source>
</evidence>
<gene>
    <name evidence="2" type="ORF">D917_02388</name>
</gene>
<organism evidence="2 3">
    <name type="scientific">Trichinella nativa</name>
    <dbReference type="NCBI Taxonomy" id="6335"/>
    <lineage>
        <taxon>Eukaryota</taxon>
        <taxon>Metazoa</taxon>
        <taxon>Ecdysozoa</taxon>
        <taxon>Nematoda</taxon>
        <taxon>Enoplea</taxon>
        <taxon>Dorylaimia</taxon>
        <taxon>Trichinellida</taxon>
        <taxon>Trichinellidae</taxon>
        <taxon>Trichinella</taxon>
    </lineage>
</organism>
<sequence>MWKEEKRKTEVVQLWTVQLNCTVTPFVPSAKWLTVAQADKQTCKIVCFQKQRGRNPVAKTADRNRLADGSTNRPVGGNRIEIKPTTESGAELLQTDKRDSFGIF</sequence>
<dbReference type="Proteomes" id="UP000243006">
    <property type="component" value="Unassembled WGS sequence"/>
</dbReference>
<proteinExistence type="predicted"/>
<evidence type="ECO:0000313" key="3">
    <source>
        <dbReference type="Proteomes" id="UP000243006"/>
    </source>
</evidence>
<name>A0A1Y3EG45_9BILA</name>
<reference evidence="2 3" key="1">
    <citation type="submission" date="2015-04" db="EMBL/GenBank/DDBJ databases">
        <title>Draft genome of the roundworm Trichinella nativa.</title>
        <authorList>
            <person name="Mitreva M."/>
        </authorList>
    </citation>
    <scope>NUCLEOTIDE SEQUENCE [LARGE SCALE GENOMIC DNA]</scope>
    <source>
        <strain evidence="2 3">ISS45</strain>
    </source>
</reference>
<evidence type="ECO:0000313" key="2">
    <source>
        <dbReference type="EMBL" id="OUC43965.1"/>
    </source>
</evidence>
<protein>
    <submittedName>
        <fullName evidence="2">Uncharacterized protein</fullName>
    </submittedName>
</protein>